<proteinExistence type="predicted"/>
<dbReference type="STRING" id="1123501.Wenmar_00320"/>
<protein>
    <submittedName>
        <fullName evidence="2">Uncharacterized protein</fullName>
    </submittedName>
</protein>
<organism evidence="2 3">
    <name type="scientific">Wenxinia marina DSM 24838</name>
    <dbReference type="NCBI Taxonomy" id="1123501"/>
    <lineage>
        <taxon>Bacteria</taxon>
        <taxon>Pseudomonadati</taxon>
        <taxon>Pseudomonadota</taxon>
        <taxon>Alphaproteobacteria</taxon>
        <taxon>Rhodobacterales</taxon>
        <taxon>Roseobacteraceae</taxon>
        <taxon>Wenxinia</taxon>
    </lineage>
</organism>
<dbReference type="AlphaFoldDB" id="A0A0D0NRS7"/>
<feature type="transmembrane region" description="Helical" evidence="1">
    <location>
        <begin position="15"/>
        <end position="35"/>
    </location>
</feature>
<dbReference type="EMBL" id="AONG01000003">
    <property type="protein sequence ID" value="KIQ70945.1"/>
    <property type="molecule type" value="Genomic_DNA"/>
</dbReference>
<keyword evidence="3" id="KW-1185">Reference proteome</keyword>
<keyword evidence="1" id="KW-0472">Membrane</keyword>
<dbReference type="Proteomes" id="UP000035100">
    <property type="component" value="Unassembled WGS sequence"/>
</dbReference>
<evidence type="ECO:0000256" key="1">
    <source>
        <dbReference type="SAM" id="Phobius"/>
    </source>
</evidence>
<evidence type="ECO:0000313" key="2">
    <source>
        <dbReference type="EMBL" id="KIQ70945.1"/>
    </source>
</evidence>
<keyword evidence="1" id="KW-1133">Transmembrane helix</keyword>
<comment type="caution">
    <text evidence="2">The sequence shown here is derived from an EMBL/GenBank/DDBJ whole genome shotgun (WGS) entry which is preliminary data.</text>
</comment>
<dbReference type="RefSeq" id="WP_018304447.1">
    <property type="nucleotide sequence ID" value="NZ_KB902313.1"/>
</dbReference>
<evidence type="ECO:0000313" key="3">
    <source>
        <dbReference type="Proteomes" id="UP000035100"/>
    </source>
</evidence>
<keyword evidence="1" id="KW-0812">Transmembrane</keyword>
<sequence length="56" mass="5955">MADKPPPPSPKNPRYWAYALIPLAFLVLVAALLLGGEAVQETTDSGMDDGVEEAVE</sequence>
<name>A0A0D0NRS7_9RHOB</name>
<accession>A0A0D0NRS7</accession>
<reference evidence="2 3" key="1">
    <citation type="submission" date="2013-01" db="EMBL/GenBank/DDBJ databases">
        <authorList>
            <person name="Fiebig A."/>
            <person name="Goeker M."/>
            <person name="Klenk H.-P.P."/>
        </authorList>
    </citation>
    <scope>NUCLEOTIDE SEQUENCE [LARGE SCALE GENOMIC DNA]</scope>
    <source>
        <strain evidence="2 3">DSM 24838</strain>
    </source>
</reference>
<gene>
    <name evidence="2" type="ORF">Wenmar_00320</name>
</gene>